<proteinExistence type="predicted"/>
<keyword evidence="3" id="KW-1185">Reference proteome</keyword>
<gene>
    <name evidence="2" type="ORF">O9K51_00501</name>
</gene>
<name>A0AB34G249_9HYPO</name>
<protein>
    <submittedName>
        <fullName evidence="2">Peroxisomal targeting signal receptor</fullName>
    </submittedName>
</protein>
<feature type="compositionally biased region" description="Basic and acidic residues" evidence="1">
    <location>
        <begin position="27"/>
        <end position="37"/>
    </location>
</feature>
<feature type="region of interest" description="Disordered" evidence="1">
    <location>
        <begin position="433"/>
        <end position="454"/>
    </location>
</feature>
<evidence type="ECO:0000256" key="1">
    <source>
        <dbReference type="SAM" id="MobiDB-lite"/>
    </source>
</evidence>
<dbReference type="AlphaFoldDB" id="A0AB34G249"/>
<organism evidence="2 3">
    <name type="scientific">Purpureocillium lavendulum</name>
    <dbReference type="NCBI Taxonomy" id="1247861"/>
    <lineage>
        <taxon>Eukaryota</taxon>
        <taxon>Fungi</taxon>
        <taxon>Dikarya</taxon>
        <taxon>Ascomycota</taxon>
        <taxon>Pezizomycotina</taxon>
        <taxon>Sordariomycetes</taxon>
        <taxon>Hypocreomycetidae</taxon>
        <taxon>Hypocreales</taxon>
        <taxon>Ophiocordycipitaceae</taxon>
        <taxon>Purpureocillium</taxon>
    </lineage>
</organism>
<reference evidence="2" key="1">
    <citation type="submission" date="2023-01" db="EMBL/GenBank/DDBJ databases">
        <title>The growth and conidiation of Purpureocillium lavendulum are regulated by nitrogen source and histone H3K14 acetylation.</title>
        <authorList>
            <person name="Tang P."/>
            <person name="Han J."/>
            <person name="Zhang C."/>
            <person name="Tang P."/>
            <person name="Qi F."/>
            <person name="Zhang K."/>
            <person name="Liang L."/>
        </authorList>
    </citation>
    <scope>NUCLEOTIDE SEQUENCE</scope>
    <source>
        <strain evidence="2">YMF1.00683</strain>
    </source>
</reference>
<comment type="caution">
    <text evidence="2">The sequence shown here is derived from an EMBL/GenBank/DDBJ whole genome shotgun (WGS) entry which is preliminary data.</text>
</comment>
<dbReference type="EMBL" id="JAQHRD010000001">
    <property type="protein sequence ID" value="KAJ6445738.1"/>
    <property type="molecule type" value="Genomic_DNA"/>
</dbReference>
<accession>A0AB34G249</accession>
<keyword evidence="2" id="KW-0675">Receptor</keyword>
<sequence>MFPMTLFKRCSKRPPLSRPRAPLFRRSLGEGKPDGEARPPVQAGLGNLAVLNNELLLRIFELCDASSLEALMDIPVTAWLIQKNKVVIFKRLMREQHHLDEEDIQLGFICDAIRATCGGPCGPRHIYPVLSLPAVFAVEARDLAVENIMDSMIFHTRMDSRWPRLDNLGQRKKMRDMVREGIRICDRLADLEGGVVTQTNAMMSRTGSPLPLISYEHESALITNNRELGNALIVPPPSEMHKRTFVRWQLRGIQGAYLVSCTTYQLYCLALLLRLANERTSTQNRRRETINQSYTYPNAINEAILRHGSWFLTCWGSTMGNLCHGRYEYAIAITIAAGRELLSDADHESGIERLGGKYDELTVVLDSELRRRLDYGPNERGLDIEVLVRIDEMIRGPQTVLPMTWMFAETLAWGCSNSDASSTLSGSTAYSYTKDPVTGVEEKEKRRGLRQKARDVVHDLGAPPTRRQDAKEGKHTSNFAEVPLIGDGLSNLPKV</sequence>
<dbReference type="Proteomes" id="UP001163105">
    <property type="component" value="Unassembled WGS sequence"/>
</dbReference>
<feature type="region of interest" description="Disordered" evidence="1">
    <location>
        <begin position="12"/>
        <end position="40"/>
    </location>
</feature>
<evidence type="ECO:0000313" key="3">
    <source>
        <dbReference type="Proteomes" id="UP001163105"/>
    </source>
</evidence>
<evidence type="ECO:0000313" key="2">
    <source>
        <dbReference type="EMBL" id="KAJ6445738.1"/>
    </source>
</evidence>